<dbReference type="KEGG" id="psl:Psta_0918"/>
<keyword evidence="1" id="KW-0472">Membrane</keyword>
<dbReference type="Proteomes" id="UP000001887">
    <property type="component" value="Chromosome"/>
</dbReference>
<evidence type="ECO:0000313" key="2">
    <source>
        <dbReference type="EMBL" id="ADB15603.1"/>
    </source>
</evidence>
<feature type="transmembrane region" description="Helical" evidence="1">
    <location>
        <begin position="23"/>
        <end position="45"/>
    </location>
</feature>
<feature type="transmembrane region" description="Helical" evidence="1">
    <location>
        <begin position="189"/>
        <end position="211"/>
    </location>
</feature>
<dbReference type="AlphaFoldDB" id="D2R7A7"/>
<keyword evidence="1" id="KW-1133">Transmembrane helix</keyword>
<feature type="transmembrane region" description="Helical" evidence="1">
    <location>
        <begin position="254"/>
        <end position="274"/>
    </location>
</feature>
<organism evidence="2 3">
    <name type="scientific">Pirellula staleyi (strain ATCC 27377 / DSM 6068 / ICPB 4128)</name>
    <name type="common">Pirella staleyi</name>
    <dbReference type="NCBI Taxonomy" id="530564"/>
    <lineage>
        <taxon>Bacteria</taxon>
        <taxon>Pseudomonadati</taxon>
        <taxon>Planctomycetota</taxon>
        <taxon>Planctomycetia</taxon>
        <taxon>Pirellulales</taxon>
        <taxon>Pirellulaceae</taxon>
        <taxon>Pirellula</taxon>
    </lineage>
</organism>
<feature type="transmembrane region" description="Helical" evidence="1">
    <location>
        <begin position="119"/>
        <end position="140"/>
    </location>
</feature>
<evidence type="ECO:0000256" key="1">
    <source>
        <dbReference type="SAM" id="Phobius"/>
    </source>
</evidence>
<sequence length="289" mass="31883">MSDQKNQVLKTETKPRIASLREIAVILVLWLIGTIVAISVSGAIQKAINLRVLEHRWAHLALYVPILTMFTSASLYFAFSRYLLLLRFAAAILMACLAIFCGELLFYIENGRIIFSEPLNRAFMAIFVIVIGSGVFLSMVRFTGWHVRHITMPPTPGNQFSISGLLQVTLICAVGLGVGGGLRLEQDDLLVLGINVASIIGLTIAVAFLMIDNWSAKSRAISTFIAVLLLLILLGLISARLFHSSNFETGGVRVVFEVYLLAFNTLAMICYVLRARGYRLTQQTVAMKT</sequence>
<dbReference type="EMBL" id="CP001848">
    <property type="protein sequence ID" value="ADB15603.1"/>
    <property type="molecule type" value="Genomic_DNA"/>
</dbReference>
<keyword evidence="3" id="KW-1185">Reference proteome</keyword>
<evidence type="ECO:0000313" key="3">
    <source>
        <dbReference type="Proteomes" id="UP000001887"/>
    </source>
</evidence>
<reference evidence="2 3" key="1">
    <citation type="journal article" date="2009" name="Stand. Genomic Sci.">
        <title>Complete genome sequence of Pirellula staleyi type strain (ATCC 27377).</title>
        <authorList>
            <person name="Clum A."/>
            <person name="Tindall B.J."/>
            <person name="Sikorski J."/>
            <person name="Ivanova N."/>
            <person name="Mavrommatis K."/>
            <person name="Lucas S."/>
            <person name="Glavina del Rio T."/>
            <person name="Nolan M."/>
            <person name="Chen F."/>
            <person name="Tice H."/>
            <person name="Pitluck S."/>
            <person name="Cheng J.F."/>
            <person name="Chertkov O."/>
            <person name="Brettin T."/>
            <person name="Han C."/>
            <person name="Detter J.C."/>
            <person name="Kuske C."/>
            <person name="Bruce D."/>
            <person name="Goodwin L."/>
            <person name="Ovchinikova G."/>
            <person name="Pati A."/>
            <person name="Mikhailova N."/>
            <person name="Chen A."/>
            <person name="Palaniappan K."/>
            <person name="Land M."/>
            <person name="Hauser L."/>
            <person name="Chang Y.J."/>
            <person name="Jeffries C.D."/>
            <person name="Chain P."/>
            <person name="Rohde M."/>
            <person name="Goker M."/>
            <person name="Bristow J."/>
            <person name="Eisen J.A."/>
            <person name="Markowitz V."/>
            <person name="Hugenholtz P."/>
            <person name="Kyrpides N.C."/>
            <person name="Klenk H.P."/>
            <person name="Lapidus A."/>
        </authorList>
    </citation>
    <scope>NUCLEOTIDE SEQUENCE [LARGE SCALE GENOMIC DNA]</scope>
    <source>
        <strain evidence="3">ATCC 27377 / DSM 6068 / ICPB 4128</strain>
    </source>
</reference>
<dbReference type="HOGENOM" id="CLU_962617_0_0_0"/>
<feature type="transmembrane region" description="Helical" evidence="1">
    <location>
        <begin position="223"/>
        <end position="242"/>
    </location>
</feature>
<keyword evidence="1" id="KW-0812">Transmembrane</keyword>
<accession>D2R7A7</accession>
<gene>
    <name evidence="2" type="ordered locus">Psta_0918</name>
</gene>
<proteinExistence type="predicted"/>
<feature type="transmembrane region" description="Helical" evidence="1">
    <location>
        <begin position="85"/>
        <end position="107"/>
    </location>
</feature>
<protein>
    <submittedName>
        <fullName evidence="2">Uncharacterized protein</fullName>
    </submittedName>
</protein>
<feature type="transmembrane region" description="Helical" evidence="1">
    <location>
        <begin position="57"/>
        <end position="79"/>
    </location>
</feature>
<name>D2R7A7_PIRSD</name>
<feature type="transmembrane region" description="Helical" evidence="1">
    <location>
        <begin position="160"/>
        <end position="182"/>
    </location>
</feature>